<sequence>MADRVHPSSKPQQTLNGTTTNGATKGTTTGTQPTKPQLYRPYRPPPPHLRHSRRRSGRSCCCLCCLWSTLFIIFLLLLAAIAAAVFYVLYSPRKPTFSLSSLKFSRFNLTEDSNSNSILYTKFNLTLSAKNRNHKLVYLYDQFSIEVLSSGVVLGNGTFPAFVHEANNETVIRSVATSDARELDADSLNTLRSDLKRKNGLPLEVQLETTVRVKFGNMKSTKIGLLVTCHDITGPVPKGKSQTVTASLSNSKCAVRFQPKIWKFTFTF</sequence>
<dbReference type="SUPFAM" id="SSF117070">
    <property type="entry name" value="LEA14-like"/>
    <property type="match status" value="1"/>
</dbReference>
<evidence type="ECO:0000313" key="5">
    <source>
        <dbReference type="EMBL" id="KAK6912815.1"/>
    </source>
</evidence>
<organism evidence="5 6">
    <name type="scientific">Dillenia turbinata</name>
    <dbReference type="NCBI Taxonomy" id="194707"/>
    <lineage>
        <taxon>Eukaryota</taxon>
        <taxon>Viridiplantae</taxon>
        <taxon>Streptophyta</taxon>
        <taxon>Embryophyta</taxon>
        <taxon>Tracheophyta</taxon>
        <taxon>Spermatophyta</taxon>
        <taxon>Magnoliopsida</taxon>
        <taxon>eudicotyledons</taxon>
        <taxon>Gunneridae</taxon>
        <taxon>Pentapetalae</taxon>
        <taxon>Dilleniales</taxon>
        <taxon>Dilleniaceae</taxon>
        <taxon>Dillenia</taxon>
    </lineage>
</organism>
<keyword evidence="4" id="KW-1133">Transmembrane helix</keyword>
<evidence type="ECO:0000256" key="2">
    <source>
        <dbReference type="ARBA" id="ARBA00023136"/>
    </source>
</evidence>
<reference evidence="5 6" key="1">
    <citation type="submission" date="2023-12" db="EMBL/GenBank/DDBJ databases">
        <title>A high-quality genome assembly for Dillenia turbinata (Dilleniales).</title>
        <authorList>
            <person name="Chanderbali A."/>
        </authorList>
    </citation>
    <scope>NUCLEOTIDE SEQUENCE [LARGE SCALE GENOMIC DNA]</scope>
    <source>
        <strain evidence="5">LSX21</strain>
        <tissue evidence="5">Leaf</tissue>
    </source>
</reference>
<dbReference type="PANTHER" id="PTHR31234:SF6">
    <property type="entry name" value="LATE EMBRYOGENESIS ABUNDANT PROTEIN LEA-2 SUBGROUP DOMAIN-CONTAINING PROTEIN"/>
    <property type="match status" value="1"/>
</dbReference>
<evidence type="ECO:0000256" key="4">
    <source>
        <dbReference type="SAM" id="Phobius"/>
    </source>
</evidence>
<evidence type="ECO:0000256" key="3">
    <source>
        <dbReference type="SAM" id="MobiDB-lite"/>
    </source>
</evidence>
<dbReference type="GO" id="GO:0098542">
    <property type="term" value="P:defense response to other organism"/>
    <property type="evidence" value="ECO:0007669"/>
    <property type="project" value="InterPro"/>
</dbReference>
<feature type="transmembrane region" description="Helical" evidence="4">
    <location>
        <begin position="60"/>
        <end position="90"/>
    </location>
</feature>
<keyword evidence="2 4" id="KW-0472">Membrane</keyword>
<dbReference type="InterPro" id="IPR044839">
    <property type="entry name" value="NDR1-like"/>
</dbReference>
<accession>A0AAN8UCG9</accession>
<dbReference type="AlphaFoldDB" id="A0AAN8UCG9"/>
<protein>
    <submittedName>
        <fullName evidence="5">Late embryogenesis abundant protein, LEA_2 subgroup</fullName>
    </submittedName>
</protein>
<evidence type="ECO:0000256" key="1">
    <source>
        <dbReference type="ARBA" id="ARBA00004370"/>
    </source>
</evidence>
<dbReference type="Gene3D" id="2.60.40.1820">
    <property type="match status" value="1"/>
</dbReference>
<feature type="compositionally biased region" description="Low complexity" evidence="3">
    <location>
        <begin position="12"/>
        <end position="41"/>
    </location>
</feature>
<dbReference type="PANTHER" id="PTHR31234">
    <property type="entry name" value="LATE EMBRYOGENESIS ABUNDANT (LEA) HYDROXYPROLINE-RICH GLYCOPROTEIN FAMILY"/>
    <property type="match status" value="1"/>
</dbReference>
<dbReference type="GO" id="GO:0005886">
    <property type="term" value="C:plasma membrane"/>
    <property type="evidence" value="ECO:0007669"/>
    <property type="project" value="TreeGrafter"/>
</dbReference>
<evidence type="ECO:0000313" key="6">
    <source>
        <dbReference type="Proteomes" id="UP001370490"/>
    </source>
</evidence>
<name>A0AAN8UCG9_9MAGN</name>
<keyword evidence="6" id="KW-1185">Reference proteome</keyword>
<dbReference type="EMBL" id="JBAMMX010000027">
    <property type="protein sequence ID" value="KAK6912815.1"/>
    <property type="molecule type" value="Genomic_DNA"/>
</dbReference>
<comment type="caution">
    <text evidence="5">The sequence shown here is derived from an EMBL/GenBank/DDBJ whole genome shotgun (WGS) entry which is preliminary data.</text>
</comment>
<keyword evidence="4" id="KW-0812">Transmembrane</keyword>
<feature type="region of interest" description="Disordered" evidence="3">
    <location>
        <begin position="1"/>
        <end position="54"/>
    </location>
</feature>
<comment type="subcellular location">
    <subcellularLocation>
        <location evidence="1">Membrane</location>
    </subcellularLocation>
</comment>
<gene>
    <name evidence="5" type="ORF">RJ641_022416</name>
</gene>
<proteinExistence type="predicted"/>
<dbReference type="Proteomes" id="UP001370490">
    <property type="component" value="Unassembled WGS sequence"/>
</dbReference>